<dbReference type="SUPFAM" id="SSF57716">
    <property type="entry name" value="Glucocorticoid receptor-like (DNA-binding domain)"/>
    <property type="match status" value="2"/>
</dbReference>
<feature type="domain" description="GATA-type" evidence="8">
    <location>
        <begin position="241"/>
        <end position="294"/>
    </location>
</feature>
<feature type="compositionally biased region" description="Polar residues" evidence="7">
    <location>
        <begin position="43"/>
        <end position="53"/>
    </location>
</feature>
<dbReference type="PROSITE" id="PS50114">
    <property type="entry name" value="GATA_ZN_FINGER_2"/>
    <property type="match status" value="2"/>
</dbReference>
<dbReference type="AlphaFoldDB" id="A0A9W8G5X7"/>
<protein>
    <submittedName>
        <fullName evidence="9">GATA type transcriptional activator of nitrogen-regulated proteins</fullName>
    </submittedName>
</protein>
<feature type="region of interest" description="Disordered" evidence="7">
    <location>
        <begin position="456"/>
        <end position="555"/>
    </location>
</feature>
<evidence type="ECO:0000256" key="4">
    <source>
        <dbReference type="ARBA" id="ARBA00022833"/>
    </source>
</evidence>
<keyword evidence="5" id="KW-0539">Nucleus</keyword>
<organism evidence="9 10">
    <name type="scientific">Coemansia spiralis</name>
    <dbReference type="NCBI Taxonomy" id="417178"/>
    <lineage>
        <taxon>Eukaryota</taxon>
        <taxon>Fungi</taxon>
        <taxon>Fungi incertae sedis</taxon>
        <taxon>Zoopagomycota</taxon>
        <taxon>Kickxellomycotina</taxon>
        <taxon>Kickxellomycetes</taxon>
        <taxon>Kickxellales</taxon>
        <taxon>Kickxellaceae</taxon>
        <taxon>Coemansia</taxon>
    </lineage>
</organism>
<dbReference type="GO" id="GO:0000122">
    <property type="term" value="P:negative regulation of transcription by RNA polymerase II"/>
    <property type="evidence" value="ECO:0007669"/>
    <property type="project" value="TreeGrafter"/>
</dbReference>
<dbReference type="InterPro" id="IPR000679">
    <property type="entry name" value="Znf_GATA"/>
</dbReference>
<dbReference type="OrthoDB" id="515401at2759"/>
<keyword evidence="4" id="KW-0862">Zinc</keyword>
<dbReference type="PRINTS" id="PR00619">
    <property type="entry name" value="GATAZNFINGER"/>
</dbReference>
<comment type="subcellular location">
    <subcellularLocation>
        <location evidence="1">Nucleus</location>
    </subcellularLocation>
</comment>
<feature type="compositionally biased region" description="Low complexity" evidence="7">
    <location>
        <begin position="494"/>
        <end position="507"/>
    </location>
</feature>
<evidence type="ECO:0000256" key="2">
    <source>
        <dbReference type="ARBA" id="ARBA00022723"/>
    </source>
</evidence>
<accession>A0A9W8G5X7</accession>
<evidence type="ECO:0000256" key="7">
    <source>
        <dbReference type="SAM" id="MobiDB-lite"/>
    </source>
</evidence>
<proteinExistence type="predicted"/>
<dbReference type="GO" id="GO:0000978">
    <property type="term" value="F:RNA polymerase II cis-regulatory region sequence-specific DNA binding"/>
    <property type="evidence" value="ECO:0007669"/>
    <property type="project" value="TreeGrafter"/>
</dbReference>
<dbReference type="EMBL" id="JANBTW010000070">
    <property type="protein sequence ID" value="KAJ2673270.1"/>
    <property type="molecule type" value="Genomic_DNA"/>
</dbReference>
<evidence type="ECO:0000256" key="1">
    <source>
        <dbReference type="ARBA" id="ARBA00004123"/>
    </source>
</evidence>
<feature type="compositionally biased region" description="Low complexity" evidence="7">
    <location>
        <begin position="469"/>
        <end position="484"/>
    </location>
</feature>
<evidence type="ECO:0000256" key="6">
    <source>
        <dbReference type="PROSITE-ProRule" id="PRU00094"/>
    </source>
</evidence>
<feature type="compositionally biased region" description="Basic residues" evidence="7">
    <location>
        <begin position="456"/>
        <end position="468"/>
    </location>
</feature>
<feature type="compositionally biased region" description="Polar residues" evidence="7">
    <location>
        <begin position="540"/>
        <end position="549"/>
    </location>
</feature>
<dbReference type="SMART" id="SM00401">
    <property type="entry name" value="ZnF_GATA"/>
    <property type="match status" value="2"/>
</dbReference>
<evidence type="ECO:0000256" key="5">
    <source>
        <dbReference type="ARBA" id="ARBA00023242"/>
    </source>
</evidence>
<dbReference type="PANTHER" id="PTHR10071:SF281">
    <property type="entry name" value="BOX A-BINDING FACTOR-RELATED"/>
    <property type="match status" value="1"/>
</dbReference>
<sequence>MDGWRQENSTQKRSPQSPIRLPSLASLIEGAGRHPSNIAAPYSNGQHKPGSDTQLFHAQYRSPTIHMPHTPANSKIPYHLPRASTTKIESSFTHRVDKASKYLPRADTLHVPTSLTTTRSPGVVRAHSLSPNISTAAPQSPEIVRWEPLPKSSADRVAVHGVRMSAAAKAAAVKATSLAVVTMAKRVGRKRANGVGGPQPKRGRTAIVSPSVPEQPLGDNRPGVDDGSTRLSKPSKPAPSMVGPMTCVNCGTTKTPLWRRDPRNQPICNACGLYLKSYGKMRPLSLKRAQRHTEQAPKCSPTPNSSCSDHHDEGTCPGDGTCTGKGGGPSCDGCPAYNQKHLPHTTRPTGARRLTAAERAAAIANGAATDEQGNIVGPIPESAVGAGRVPPSVAEAIAQALAGPPPNDEAVDVERAVCFNCGTDYTPLWRRDAEGHITCNACGLYYKLHNKHRPISMKRNAIKRRRRGIPPQQQQEMLGDLDSGGLSGREEESVSVSRSPSPVLSDRCQQPQAFSSNSQSDSGLQTLVEAAKISPPMATIKSSSPQQLPTDPEEVQRCREELQRECSRLQALLERSTSLLESLNKTAPPSS</sequence>
<keyword evidence="3 6" id="KW-0863">Zinc-finger</keyword>
<feature type="compositionally biased region" description="Polar residues" evidence="7">
    <location>
        <begin position="508"/>
        <end position="525"/>
    </location>
</feature>
<evidence type="ECO:0000313" key="10">
    <source>
        <dbReference type="Proteomes" id="UP001151518"/>
    </source>
</evidence>
<dbReference type="GO" id="GO:0008270">
    <property type="term" value="F:zinc ion binding"/>
    <property type="evidence" value="ECO:0007669"/>
    <property type="project" value="UniProtKB-KW"/>
</dbReference>
<evidence type="ECO:0000313" key="9">
    <source>
        <dbReference type="EMBL" id="KAJ2673270.1"/>
    </source>
</evidence>
<dbReference type="PANTHER" id="PTHR10071">
    <property type="entry name" value="TRANSCRIPTION FACTOR GATA FAMILY MEMBER"/>
    <property type="match status" value="1"/>
</dbReference>
<reference evidence="9" key="1">
    <citation type="submission" date="2022-07" db="EMBL/GenBank/DDBJ databases">
        <title>Phylogenomic reconstructions and comparative analyses of Kickxellomycotina fungi.</title>
        <authorList>
            <person name="Reynolds N.K."/>
            <person name="Stajich J.E."/>
            <person name="Barry K."/>
            <person name="Grigoriev I.V."/>
            <person name="Crous P."/>
            <person name="Smith M.E."/>
        </authorList>
    </citation>
    <scope>NUCLEOTIDE SEQUENCE</scope>
    <source>
        <strain evidence="9">NRRL 3115</strain>
    </source>
</reference>
<dbReference type="GO" id="GO:0045944">
    <property type="term" value="P:positive regulation of transcription by RNA polymerase II"/>
    <property type="evidence" value="ECO:0007669"/>
    <property type="project" value="TreeGrafter"/>
</dbReference>
<keyword evidence="2" id="KW-0479">Metal-binding</keyword>
<feature type="domain" description="GATA-type" evidence="8">
    <location>
        <begin position="418"/>
        <end position="465"/>
    </location>
</feature>
<feature type="region of interest" description="Disordered" evidence="7">
    <location>
        <begin position="1"/>
        <end position="53"/>
    </location>
</feature>
<evidence type="ECO:0000256" key="3">
    <source>
        <dbReference type="ARBA" id="ARBA00022771"/>
    </source>
</evidence>
<feature type="region of interest" description="Disordered" evidence="7">
    <location>
        <begin position="292"/>
        <end position="313"/>
    </location>
</feature>
<feature type="compositionally biased region" description="Polar residues" evidence="7">
    <location>
        <begin position="1"/>
        <end position="17"/>
    </location>
</feature>
<dbReference type="Pfam" id="PF00320">
    <property type="entry name" value="GATA"/>
    <property type="match status" value="2"/>
</dbReference>
<feature type="region of interest" description="Disordered" evidence="7">
    <location>
        <begin position="190"/>
        <end position="240"/>
    </location>
</feature>
<comment type="caution">
    <text evidence="9">The sequence shown here is derived from an EMBL/GenBank/DDBJ whole genome shotgun (WGS) entry which is preliminary data.</text>
</comment>
<dbReference type="GO" id="GO:0000981">
    <property type="term" value="F:DNA-binding transcription factor activity, RNA polymerase II-specific"/>
    <property type="evidence" value="ECO:0007669"/>
    <property type="project" value="TreeGrafter"/>
</dbReference>
<dbReference type="InterPro" id="IPR039355">
    <property type="entry name" value="Transcription_factor_GATA"/>
</dbReference>
<name>A0A9W8G5X7_9FUNG</name>
<dbReference type="InterPro" id="IPR013088">
    <property type="entry name" value="Znf_NHR/GATA"/>
</dbReference>
<dbReference type="Gene3D" id="3.30.50.10">
    <property type="entry name" value="Erythroid Transcription Factor GATA-1, subunit A"/>
    <property type="match status" value="2"/>
</dbReference>
<dbReference type="GO" id="GO:0005634">
    <property type="term" value="C:nucleus"/>
    <property type="evidence" value="ECO:0007669"/>
    <property type="project" value="UniProtKB-SubCell"/>
</dbReference>
<dbReference type="CDD" id="cd00202">
    <property type="entry name" value="ZnF_GATA"/>
    <property type="match status" value="2"/>
</dbReference>
<dbReference type="Proteomes" id="UP001151518">
    <property type="component" value="Unassembled WGS sequence"/>
</dbReference>
<dbReference type="PROSITE" id="PS00344">
    <property type="entry name" value="GATA_ZN_FINGER_1"/>
    <property type="match status" value="2"/>
</dbReference>
<gene>
    <name evidence="9" type="primary">SFU1_2</name>
    <name evidence="9" type="ORF">GGI25_004789</name>
</gene>
<evidence type="ECO:0000259" key="8">
    <source>
        <dbReference type="PROSITE" id="PS50114"/>
    </source>
</evidence>